<keyword evidence="2" id="KW-0812">Transmembrane</keyword>
<dbReference type="OrthoDB" id="269804at2759"/>
<feature type="region of interest" description="Disordered" evidence="1">
    <location>
        <begin position="1"/>
        <end position="23"/>
    </location>
</feature>
<feature type="transmembrane region" description="Helical" evidence="2">
    <location>
        <begin position="32"/>
        <end position="53"/>
    </location>
</feature>
<reference evidence="3 4" key="1">
    <citation type="submission" date="2015-07" db="EMBL/GenBank/DDBJ databases">
        <title>Emmonsia species relationships and genome sequence.</title>
        <authorList>
            <person name="Cuomo C.A."/>
            <person name="Schwartz I.S."/>
            <person name="Kenyon C."/>
            <person name="de Hoog G.S."/>
            <person name="Govender N.P."/>
            <person name="Botha A."/>
            <person name="Moreno L."/>
            <person name="de Vries M."/>
            <person name="Munoz J.F."/>
            <person name="Stielow J.B."/>
        </authorList>
    </citation>
    <scope>NUCLEOTIDE SEQUENCE [LARGE SCALE GENOMIC DNA]</scope>
    <source>
        <strain evidence="3 4">CBS 136260</strain>
    </source>
</reference>
<gene>
    <name evidence="3" type="ORF">ACJ72_02141</name>
</gene>
<dbReference type="EMBL" id="LGUA01000169">
    <property type="protein sequence ID" value="OAX83489.1"/>
    <property type="molecule type" value="Genomic_DNA"/>
</dbReference>
<evidence type="ECO:0000256" key="1">
    <source>
        <dbReference type="SAM" id="MobiDB-lite"/>
    </source>
</evidence>
<name>A0A1B7P3A4_9EURO</name>
<evidence type="ECO:0000256" key="2">
    <source>
        <dbReference type="SAM" id="Phobius"/>
    </source>
</evidence>
<keyword evidence="2" id="KW-1133">Transmembrane helix</keyword>
<evidence type="ECO:0000313" key="4">
    <source>
        <dbReference type="Proteomes" id="UP000091918"/>
    </source>
</evidence>
<proteinExistence type="predicted"/>
<protein>
    <submittedName>
        <fullName evidence="3">Uncharacterized protein</fullName>
    </submittedName>
</protein>
<evidence type="ECO:0000313" key="3">
    <source>
        <dbReference type="EMBL" id="OAX83489.1"/>
    </source>
</evidence>
<sequence length="60" mass="6250">MSSTPRSDSVAAALDAQSGTGQKTAGMSITTFMASLATAIIVFAVEFLLFILLKGKLTRI</sequence>
<feature type="non-terminal residue" evidence="3">
    <location>
        <position position="60"/>
    </location>
</feature>
<dbReference type="Proteomes" id="UP000091918">
    <property type="component" value="Unassembled WGS sequence"/>
</dbReference>
<accession>A0A1B7P3A4</accession>
<comment type="caution">
    <text evidence="3">The sequence shown here is derived from an EMBL/GenBank/DDBJ whole genome shotgun (WGS) entry which is preliminary data.</text>
</comment>
<keyword evidence="4" id="KW-1185">Reference proteome</keyword>
<dbReference type="AlphaFoldDB" id="A0A1B7P3A4"/>
<organism evidence="3 4">
    <name type="scientific">Emergomyces africanus</name>
    <dbReference type="NCBI Taxonomy" id="1955775"/>
    <lineage>
        <taxon>Eukaryota</taxon>
        <taxon>Fungi</taxon>
        <taxon>Dikarya</taxon>
        <taxon>Ascomycota</taxon>
        <taxon>Pezizomycotina</taxon>
        <taxon>Eurotiomycetes</taxon>
        <taxon>Eurotiomycetidae</taxon>
        <taxon>Onygenales</taxon>
        <taxon>Ajellomycetaceae</taxon>
        <taxon>Emergomyces</taxon>
    </lineage>
</organism>
<keyword evidence="2" id="KW-0472">Membrane</keyword>